<proteinExistence type="predicted"/>
<dbReference type="Proteomes" id="UP000267430">
    <property type="component" value="Unassembled WGS sequence"/>
</dbReference>
<dbReference type="EMBL" id="RYZZ01000054">
    <property type="protein sequence ID" value="RUQ24223.1"/>
    <property type="molecule type" value="Genomic_DNA"/>
</dbReference>
<evidence type="ECO:0000313" key="1">
    <source>
        <dbReference type="EMBL" id="RUQ24223.1"/>
    </source>
</evidence>
<name>A0A433H7F0_9BACI</name>
<keyword evidence="2" id="KW-1185">Reference proteome</keyword>
<sequence length="61" mass="6873">MSVKVSSIGLKGLEGYRVQVEVQISKGKESMQKAVGFKPGTSIREGLQKFADWYVDYYKVK</sequence>
<dbReference type="AlphaFoldDB" id="A0A433H7F0"/>
<accession>A0A433H7F0</accession>
<dbReference type="RefSeq" id="WP_126867315.1">
    <property type="nucleotide sequence ID" value="NZ_JAUSTX010000039.1"/>
</dbReference>
<protein>
    <submittedName>
        <fullName evidence="1">Uncharacterized protein</fullName>
    </submittedName>
</protein>
<evidence type="ECO:0000313" key="2">
    <source>
        <dbReference type="Proteomes" id="UP000267430"/>
    </source>
</evidence>
<gene>
    <name evidence="1" type="ORF">ELQ35_22000</name>
</gene>
<reference evidence="1 2" key="1">
    <citation type="submission" date="2018-12" db="EMBL/GenBank/DDBJ databases">
        <title>Bacillus chawlae sp. nov., Bacillus glennii sp. nov., and Bacillus saganii sp. nov. Isolated from the Vehicle Assembly Building at Kennedy Space Center where the Viking Spacecraft were Assembled.</title>
        <authorList>
            <person name="Seuylemezian A."/>
            <person name="Vaishampayan P."/>
        </authorList>
    </citation>
    <scope>NUCLEOTIDE SEQUENCE [LARGE SCALE GENOMIC DNA]</scope>
    <source>
        <strain evidence="1 2">L5</strain>
    </source>
</reference>
<organism evidence="1 2">
    <name type="scientific">Peribacillus cavernae</name>
    <dbReference type="NCBI Taxonomy" id="1674310"/>
    <lineage>
        <taxon>Bacteria</taxon>
        <taxon>Bacillati</taxon>
        <taxon>Bacillota</taxon>
        <taxon>Bacilli</taxon>
        <taxon>Bacillales</taxon>
        <taxon>Bacillaceae</taxon>
        <taxon>Peribacillus</taxon>
    </lineage>
</organism>
<dbReference type="OrthoDB" id="9813147at2"/>
<comment type="caution">
    <text evidence="1">The sequence shown here is derived from an EMBL/GenBank/DDBJ whole genome shotgun (WGS) entry which is preliminary data.</text>
</comment>